<evidence type="ECO:0000256" key="4">
    <source>
        <dbReference type="ARBA" id="ARBA00022723"/>
    </source>
</evidence>
<evidence type="ECO:0000256" key="6">
    <source>
        <dbReference type="RuleBase" id="RU000356"/>
    </source>
</evidence>
<protein>
    <submittedName>
        <fullName evidence="9 10">Globin, putative</fullName>
    </submittedName>
</protein>
<dbReference type="InParanoid" id="B7QI99"/>
<dbReference type="Gene3D" id="1.10.490.10">
    <property type="entry name" value="Globins"/>
    <property type="match status" value="1"/>
</dbReference>
<evidence type="ECO:0000256" key="3">
    <source>
        <dbReference type="ARBA" id="ARBA00022621"/>
    </source>
</evidence>
<keyword evidence="1 6" id="KW-0813">Transport</keyword>
<dbReference type="GO" id="GO:0005344">
    <property type="term" value="F:oxygen carrier activity"/>
    <property type="evidence" value="ECO:0007669"/>
    <property type="project" value="UniProtKB-KW"/>
</dbReference>
<dbReference type="EMBL" id="ABJB011018843">
    <property type="status" value="NOT_ANNOTATED_CDS"/>
    <property type="molecule type" value="Genomic_DNA"/>
</dbReference>
<evidence type="ECO:0000259" key="8">
    <source>
        <dbReference type="PROSITE" id="PS01033"/>
    </source>
</evidence>
<dbReference type="PANTHER" id="PTHR47217">
    <property type="entry name" value="GLOBIN-LIKE PROTEIN"/>
    <property type="match status" value="1"/>
</dbReference>
<dbReference type="Proteomes" id="UP000001555">
    <property type="component" value="Unassembled WGS sequence"/>
</dbReference>
<sequence length="184" mass="20871">MSWLFGSASADMPSTKTGLTTSDKCAIKDTWTMFRRETRTNALSLFVALFSRYPEYQKMFPNFADVALKDMMQCPSLTAHALTVIYALASIIESIDDENTMVELIKKNIRNHVRRSVTPEHFVNINNLLIEVMQVKLRSRMTASVIVSWKKFFAMHDAVTRQTYDEFRAQSAVERAAGTSNSGV</sequence>
<dbReference type="Pfam" id="PF00042">
    <property type="entry name" value="Globin"/>
    <property type="match status" value="1"/>
</dbReference>
<dbReference type="OrthoDB" id="436496at2759"/>
<feature type="domain" description="Globin" evidence="8">
    <location>
        <begin position="18"/>
        <end position="165"/>
    </location>
</feature>
<keyword evidence="4" id="KW-0479">Metal-binding</keyword>
<dbReference type="VEuPathDB" id="VectorBase:ISCP_035156"/>
<comment type="similarity">
    <text evidence="6">Belongs to the globin family.</text>
</comment>
<dbReference type="InterPro" id="IPR000971">
    <property type="entry name" value="Globin"/>
</dbReference>
<name>B7QI99_IXOSC</name>
<dbReference type="InterPro" id="IPR009050">
    <property type="entry name" value="Globin-like_sf"/>
</dbReference>
<proteinExistence type="inferred from homology"/>
<dbReference type="PRINTS" id="PR00611">
    <property type="entry name" value="ERYTHCRUORIN"/>
</dbReference>
<dbReference type="EMBL" id="DS944696">
    <property type="protein sequence ID" value="EEC18571.1"/>
    <property type="molecule type" value="Genomic_DNA"/>
</dbReference>
<dbReference type="InterPro" id="IPR044399">
    <property type="entry name" value="Mb-like_M"/>
</dbReference>
<dbReference type="AlphaFoldDB" id="B7QI99"/>
<gene>
    <name evidence="9" type="ORF">IscW_ISCW023279</name>
</gene>
<dbReference type="PROSITE" id="PS01033">
    <property type="entry name" value="GLOBIN"/>
    <property type="match status" value="1"/>
</dbReference>
<dbReference type="EnsemblMetazoa" id="ISCW023279-RA">
    <property type="protein sequence ID" value="ISCW023279-PA"/>
    <property type="gene ID" value="ISCW023279"/>
</dbReference>
<keyword evidence="5" id="KW-0408">Iron</keyword>
<reference evidence="9 11" key="1">
    <citation type="submission" date="2008-03" db="EMBL/GenBank/DDBJ databases">
        <title>Annotation of Ixodes scapularis.</title>
        <authorList>
            <consortium name="Ixodes scapularis Genome Project Consortium"/>
            <person name="Caler E."/>
            <person name="Hannick L.I."/>
            <person name="Bidwell S."/>
            <person name="Joardar V."/>
            <person name="Thiagarajan M."/>
            <person name="Amedeo P."/>
            <person name="Galinsky K.J."/>
            <person name="Schobel S."/>
            <person name="Inman J."/>
            <person name="Hostetler J."/>
            <person name="Miller J."/>
            <person name="Hammond M."/>
            <person name="Megy K."/>
            <person name="Lawson D."/>
            <person name="Kodira C."/>
            <person name="Sutton G."/>
            <person name="Meyer J."/>
            <person name="Hill C.A."/>
            <person name="Birren B."/>
            <person name="Nene V."/>
            <person name="Collins F."/>
            <person name="Alarcon-Chaidez F."/>
            <person name="Wikel S."/>
            <person name="Strausberg R."/>
        </authorList>
    </citation>
    <scope>NUCLEOTIDE SEQUENCE [LARGE SCALE GENOMIC DNA]</scope>
    <source>
        <strain evidence="11">Wikel</strain>
        <strain evidence="9">Wikel colony</strain>
    </source>
</reference>
<organism>
    <name type="scientific">Ixodes scapularis</name>
    <name type="common">Black-legged tick</name>
    <name type="synonym">Deer tick</name>
    <dbReference type="NCBI Taxonomy" id="6945"/>
    <lineage>
        <taxon>Eukaryota</taxon>
        <taxon>Metazoa</taxon>
        <taxon>Ecdysozoa</taxon>
        <taxon>Arthropoda</taxon>
        <taxon>Chelicerata</taxon>
        <taxon>Arachnida</taxon>
        <taxon>Acari</taxon>
        <taxon>Parasitiformes</taxon>
        <taxon>Ixodida</taxon>
        <taxon>Ixodoidea</taxon>
        <taxon>Ixodidae</taxon>
        <taxon>Ixodinae</taxon>
        <taxon>Ixodes</taxon>
    </lineage>
</organism>
<dbReference type="CDD" id="cd01040">
    <property type="entry name" value="Mb-like"/>
    <property type="match status" value="1"/>
</dbReference>
<evidence type="ECO:0000313" key="11">
    <source>
        <dbReference type="Proteomes" id="UP000001555"/>
    </source>
</evidence>
<dbReference type="HOGENOM" id="CLU_003827_13_1_1"/>
<dbReference type="InterPro" id="IPR002336">
    <property type="entry name" value="Erythrocruorin"/>
</dbReference>
<accession>B7QI99</accession>
<evidence type="ECO:0000313" key="10">
    <source>
        <dbReference type="EnsemblMetazoa" id="ISCW023279-PA"/>
    </source>
</evidence>
<keyword evidence="11" id="KW-1185">Reference proteome</keyword>
<dbReference type="EMBL" id="ABJB010494313">
    <property type="status" value="NOT_ANNOTATED_CDS"/>
    <property type="molecule type" value="Genomic_DNA"/>
</dbReference>
<dbReference type="GO" id="GO:0005833">
    <property type="term" value="C:hemoglobin complex"/>
    <property type="evidence" value="ECO:0007669"/>
    <property type="project" value="InterPro"/>
</dbReference>
<dbReference type="PANTHER" id="PTHR47217:SF1">
    <property type="entry name" value="GLOBIN-LIKE PROTEIN"/>
    <property type="match status" value="1"/>
</dbReference>
<reference evidence="10" key="2">
    <citation type="submission" date="2020-05" db="UniProtKB">
        <authorList>
            <consortium name="EnsemblMetazoa"/>
        </authorList>
    </citation>
    <scope>IDENTIFICATION</scope>
    <source>
        <strain evidence="10">wikel</strain>
    </source>
</reference>
<dbReference type="EMBL" id="ABJB010869258">
    <property type="status" value="NOT_ANNOTATED_CDS"/>
    <property type="molecule type" value="Genomic_DNA"/>
</dbReference>
<keyword evidence="3 6" id="KW-0561">Oxygen transport</keyword>
<evidence type="ECO:0000313" key="9">
    <source>
        <dbReference type="EMBL" id="EEC18571.1"/>
    </source>
</evidence>
<dbReference type="VEuPathDB" id="VectorBase:ISCI023279"/>
<evidence type="ECO:0000256" key="5">
    <source>
        <dbReference type="ARBA" id="ARBA00023004"/>
    </source>
</evidence>
<dbReference type="GO" id="GO:0046872">
    <property type="term" value="F:metal ion binding"/>
    <property type="evidence" value="ECO:0007669"/>
    <property type="project" value="UniProtKB-KW"/>
</dbReference>
<dbReference type="GO" id="GO:0019825">
    <property type="term" value="F:oxygen binding"/>
    <property type="evidence" value="ECO:0007669"/>
    <property type="project" value="InterPro"/>
</dbReference>
<evidence type="ECO:0000256" key="2">
    <source>
        <dbReference type="ARBA" id="ARBA00022617"/>
    </source>
</evidence>
<feature type="region of interest" description="Disordered" evidence="7">
    <location>
        <begin position="1"/>
        <end position="20"/>
    </location>
</feature>
<dbReference type="PaxDb" id="6945-B7QI99"/>
<dbReference type="GO" id="GO:0005576">
    <property type="term" value="C:extracellular region"/>
    <property type="evidence" value="ECO:0007669"/>
    <property type="project" value="InterPro"/>
</dbReference>
<keyword evidence="2 6" id="KW-0349">Heme</keyword>
<dbReference type="SUPFAM" id="SSF46458">
    <property type="entry name" value="Globin-like"/>
    <property type="match status" value="1"/>
</dbReference>
<dbReference type="VEuPathDB" id="VectorBase:ISCW023279"/>
<dbReference type="GO" id="GO:0020037">
    <property type="term" value="F:heme binding"/>
    <property type="evidence" value="ECO:0007669"/>
    <property type="project" value="InterPro"/>
</dbReference>
<dbReference type="EMBL" id="ABJB010638430">
    <property type="status" value="NOT_ANNOTATED_CDS"/>
    <property type="molecule type" value="Genomic_DNA"/>
</dbReference>
<evidence type="ECO:0000256" key="7">
    <source>
        <dbReference type="SAM" id="MobiDB-lite"/>
    </source>
</evidence>
<evidence type="ECO:0000256" key="1">
    <source>
        <dbReference type="ARBA" id="ARBA00022448"/>
    </source>
</evidence>
<dbReference type="InterPro" id="IPR012292">
    <property type="entry name" value="Globin/Proto"/>
</dbReference>